<gene>
    <name evidence="1" type="primary">BnaC02g32910D</name>
    <name evidence="1" type="ORF">GSBRNA2T00076956001</name>
</gene>
<evidence type="ECO:0000313" key="1">
    <source>
        <dbReference type="EMBL" id="CDY43625.1"/>
    </source>
</evidence>
<dbReference type="PaxDb" id="3708-A0A078HYK9"/>
<evidence type="ECO:0000313" key="2">
    <source>
        <dbReference type="Proteomes" id="UP000028999"/>
    </source>
</evidence>
<dbReference type="SMR" id="A0A078HYK9"/>
<dbReference type="EMBL" id="LK032563">
    <property type="protein sequence ID" value="CDY43625.1"/>
    <property type="molecule type" value="Genomic_DNA"/>
</dbReference>
<accession>A0A078HYK9</accession>
<organism evidence="1 2">
    <name type="scientific">Brassica napus</name>
    <name type="common">Rape</name>
    <dbReference type="NCBI Taxonomy" id="3708"/>
    <lineage>
        <taxon>Eukaryota</taxon>
        <taxon>Viridiplantae</taxon>
        <taxon>Streptophyta</taxon>
        <taxon>Embryophyta</taxon>
        <taxon>Tracheophyta</taxon>
        <taxon>Spermatophyta</taxon>
        <taxon>Magnoliopsida</taxon>
        <taxon>eudicotyledons</taxon>
        <taxon>Gunneridae</taxon>
        <taxon>Pentapetalae</taxon>
        <taxon>rosids</taxon>
        <taxon>malvids</taxon>
        <taxon>Brassicales</taxon>
        <taxon>Brassicaceae</taxon>
        <taxon>Brassiceae</taxon>
        <taxon>Brassica</taxon>
    </lineage>
</organism>
<keyword evidence="2" id="KW-1185">Reference proteome</keyword>
<dbReference type="PANTHER" id="PTHR34047:SF1">
    <property type="entry name" value="NUCLEAR INTRON MATURASE 2, MITOCHONDRIAL"/>
    <property type="match status" value="1"/>
</dbReference>
<dbReference type="AlphaFoldDB" id="A0A078HYK9"/>
<protein>
    <submittedName>
        <fullName evidence="1">BnaC02g32910D protein</fullName>
    </submittedName>
</protein>
<dbReference type="STRING" id="3708.A0A078HYK9"/>
<name>A0A078HYK9_BRANA</name>
<dbReference type="Gramene" id="CDY43625">
    <property type="protein sequence ID" value="CDY43625"/>
    <property type="gene ID" value="GSBRNA2T00076956001"/>
</dbReference>
<sequence length="79" mass="9287">MSLVPETDYSPANRRPEHEKFLMVYLTLDEPKMLEEQKRFIRDSRLVSPQDYTSMLVWNYKRNANSHGSGFDSKGSTFL</sequence>
<dbReference type="Proteomes" id="UP000028999">
    <property type="component" value="Unassembled WGS sequence"/>
</dbReference>
<proteinExistence type="predicted"/>
<reference evidence="1 2" key="1">
    <citation type="journal article" date="2014" name="Science">
        <title>Plant genetics. Early allopolyploid evolution in the post-Neolithic Brassica napus oilseed genome.</title>
        <authorList>
            <person name="Chalhoub B."/>
            <person name="Denoeud F."/>
            <person name="Liu S."/>
            <person name="Parkin I.A."/>
            <person name="Tang H."/>
            <person name="Wang X."/>
            <person name="Chiquet J."/>
            <person name="Belcram H."/>
            <person name="Tong C."/>
            <person name="Samans B."/>
            <person name="Correa M."/>
            <person name="Da Silva C."/>
            <person name="Just J."/>
            <person name="Falentin C."/>
            <person name="Koh C.S."/>
            <person name="Le Clainche I."/>
            <person name="Bernard M."/>
            <person name="Bento P."/>
            <person name="Noel B."/>
            <person name="Labadie K."/>
            <person name="Alberti A."/>
            <person name="Charles M."/>
            <person name="Arnaud D."/>
            <person name="Guo H."/>
            <person name="Daviaud C."/>
            <person name="Alamery S."/>
            <person name="Jabbari K."/>
            <person name="Zhao M."/>
            <person name="Edger P.P."/>
            <person name="Chelaifa H."/>
            <person name="Tack D."/>
            <person name="Lassalle G."/>
            <person name="Mestiri I."/>
            <person name="Schnel N."/>
            <person name="Le Paslier M.C."/>
            <person name="Fan G."/>
            <person name="Renault V."/>
            <person name="Bayer P.E."/>
            <person name="Golicz A.A."/>
            <person name="Manoli S."/>
            <person name="Lee T.H."/>
            <person name="Thi V.H."/>
            <person name="Chalabi S."/>
            <person name="Hu Q."/>
            <person name="Fan C."/>
            <person name="Tollenaere R."/>
            <person name="Lu Y."/>
            <person name="Battail C."/>
            <person name="Shen J."/>
            <person name="Sidebottom C.H."/>
            <person name="Wang X."/>
            <person name="Canaguier A."/>
            <person name="Chauveau A."/>
            <person name="Berard A."/>
            <person name="Deniot G."/>
            <person name="Guan M."/>
            <person name="Liu Z."/>
            <person name="Sun F."/>
            <person name="Lim Y.P."/>
            <person name="Lyons E."/>
            <person name="Town C.D."/>
            <person name="Bancroft I."/>
            <person name="Wang X."/>
            <person name="Meng J."/>
            <person name="Ma J."/>
            <person name="Pires J.C."/>
            <person name="King G.J."/>
            <person name="Brunel D."/>
            <person name="Delourme R."/>
            <person name="Renard M."/>
            <person name="Aury J.M."/>
            <person name="Adams K.L."/>
            <person name="Batley J."/>
            <person name="Snowdon R.J."/>
            <person name="Tost J."/>
            <person name="Edwards D."/>
            <person name="Zhou Y."/>
            <person name="Hua W."/>
            <person name="Sharpe A.G."/>
            <person name="Paterson A.H."/>
            <person name="Guan C."/>
            <person name="Wincker P."/>
        </authorList>
    </citation>
    <scope>NUCLEOTIDE SEQUENCE [LARGE SCALE GENOMIC DNA]</scope>
    <source>
        <strain evidence="2">cv. Darmor-bzh</strain>
    </source>
</reference>
<dbReference type="InterPro" id="IPR051083">
    <property type="entry name" value="GrpII_Intron_Splice-Mob/Def"/>
</dbReference>
<dbReference type="PANTHER" id="PTHR34047">
    <property type="entry name" value="NUCLEAR INTRON MATURASE 1, MITOCHONDRIAL-RELATED"/>
    <property type="match status" value="1"/>
</dbReference>